<gene>
    <name evidence="1" type="ORF">BF38_2290</name>
</gene>
<name>A0AB33AUK3_BACTU</name>
<evidence type="ECO:0000313" key="1">
    <source>
        <dbReference type="EMBL" id="AJG75276.1"/>
    </source>
</evidence>
<sequence>MSNKNEVLDSTFYQLADTTYKSDKDIEKEVVITNKEGRSLQT</sequence>
<dbReference type="AlphaFoldDB" id="A0AB33AUK3"/>
<protein>
    <submittedName>
        <fullName evidence="1">Uncharacterized protein</fullName>
    </submittedName>
</protein>
<reference evidence="1 2" key="1">
    <citation type="journal article" date="2015" name="Genome Announc.">
        <title>Complete genome sequences for 35 biothreat assay-relevant bacillus species.</title>
        <authorList>
            <person name="Johnson S.L."/>
            <person name="Daligault H.E."/>
            <person name="Davenport K.W."/>
            <person name="Jaissle J."/>
            <person name="Frey K.G."/>
            <person name="Ladner J.T."/>
            <person name="Broomall S.M."/>
            <person name="Bishop-Lilly K.A."/>
            <person name="Bruce D.C."/>
            <person name="Gibbons H.S."/>
            <person name="Coyne S.R."/>
            <person name="Lo C.C."/>
            <person name="Meincke L."/>
            <person name="Munk A.C."/>
            <person name="Koroleva G.I."/>
            <person name="Rosenzweig C.N."/>
            <person name="Palacios G.F."/>
            <person name="Redden C.L."/>
            <person name="Minogue T.D."/>
            <person name="Chain P.S."/>
        </authorList>
    </citation>
    <scope>NUCLEOTIDE SEQUENCE [LARGE SCALE GENOMIC DNA]</scope>
    <source>
        <strain evidence="1 2">HD1011</strain>
    </source>
</reference>
<dbReference type="EMBL" id="CP009335">
    <property type="protein sequence ID" value="AJG75276.1"/>
    <property type="molecule type" value="Genomic_DNA"/>
</dbReference>
<dbReference type="RefSeq" id="WP_002035884.1">
    <property type="nucleotide sequence ID" value="NZ_CP009335.1"/>
</dbReference>
<dbReference type="KEGG" id="btw:BF38_2290"/>
<proteinExistence type="predicted"/>
<organism evidence="1 2">
    <name type="scientific">Bacillus thuringiensis</name>
    <dbReference type="NCBI Taxonomy" id="1428"/>
    <lineage>
        <taxon>Bacteria</taxon>
        <taxon>Bacillati</taxon>
        <taxon>Bacillota</taxon>
        <taxon>Bacilli</taxon>
        <taxon>Bacillales</taxon>
        <taxon>Bacillaceae</taxon>
        <taxon>Bacillus</taxon>
        <taxon>Bacillus cereus group</taxon>
    </lineage>
</organism>
<dbReference type="Proteomes" id="UP000031876">
    <property type="component" value="Chromosome"/>
</dbReference>
<accession>A0AB33AUK3</accession>
<evidence type="ECO:0000313" key="2">
    <source>
        <dbReference type="Proteomes" id="UP000031876"/>
    </source>
</evidence>